<proteinExistence type="predicted"/>
<dbReference type="InterPro" id="IPR000863">
    <property type="entry name" value="Sulfotransferase_dom"/>
</dbReference>
<evidence type="ECO:0000256" key="1">
    <source>
        <dbReference type="ARBA" id="ARBA00022679"/>
    </source>
</evidence>
<evidence type="ECO:0000313" key="4">
    <source>
        <dbReference type="Proteomes" id="UP000695022"/>
    </source>
</evidence>
<gene>
    <name evidence="5" type="primary">LOC106804827</name>
</gene>
<dbReference type="Gene3D" id="3.40.50.300">
    <property type="entry name" value="P-loop containing nucleotide triphosphate hydrolases"/>
    <property type="match status" value="1"/>
</dbReference>
<dbReference type="PANTHER" id="PTHR10605:SF65">
    <property type="entry name" value="GH20068P"/>
    <property type="match status" value="1"/>
</dbReference>
<name>A0ABM1DNZ1_PRICU</name>
<evidence type="ECO:0000256" key="2">
    <source>
        <dbReference type="ARBA" id="ARBA00023180"/>
    </source>
</evidence>
<evidence type="ECO:0000259" key="3">
    <source>
        <dbReference type="Pfam" id="PF00685"/>
    </source>
</evidence>
<sequence length="330" mass="37626">MEFLRQRTVSCRQAGVLLVLTSCLLALITVNQRMFGTTSQQESASGGAREIVVNPIYATSDGERRRCAAGKSRLLPQCVIVGFPKCGTFALLKMLDLHPDVMARIAHPFEVNFFNSHWRRGLDWYRRMMRCSSPGQVSLEKSPSYVYDGDVPARIKAMNDSVRLLIMVKDPFVRTVSSYLQDVSRGRSTKTFEETVAGNNSGGVNPDSLNVRQSLYYNYLLPWYATFRSEQIHIVDGDRLVTDPVSEVRQIETFLRLAHKITEDSLVYNEAKGFYCMKKGSANQTKHVCMGEGKGRPHPDVDFVIEKNLKTLFWPYNEKLYKLVGRRFNW</sequence>
<protein>
    <submittedName>
        <fullName evidence="5">Heparan sulfate glucosamine 3-O-sulfotransferase 1-like</fullName>
    </submittedName>
</protein>
<dbReference type="GeneID" id="106804827"/>
<dbReference type="Pfam" id="PF00685">
    <property type="entry name" value="Sulfotransfer_1"/>
    <property type="match status" value="1"/>
</dbReference>
<dbReference type="InterPro" id="IPR027417">
    <property type="entry name" value="P-loop_NTPase"/>
</dbReference>
<feature type="domain" description="Sulfotransferase" evidence="3">
    <location>
        <begin position="76"/>
        <end position="286"/>
    </location>
</feature>
<accession>A0ABM1DNZ1</accession>
<keyword evidence="2" id="KW-0325">Glycoprotein</keyword>
<reference evidence="5" key="1">
    <citation type="submission" date="2025-08" db="UniProtKB">
        <authorList>
            <consortium name="RefSeq"/>
        </authorList>
    </citation>
    <scope>IDENTIFICATION</scope>
</reference>
<dbReference type="Proteomes" id="UP000695022">
    <property type="component" value="Unplaced"/>
</dbReference>
<dbReference type="RefSeq" id="XP_014661662.1">
    <property type="nucleotide sequence ID" value="XM_014806176.1"/>
</dbReference>
<evidence type="ECO:0000313" key="5">
    <source>
        <dbReference type="RefSeq" id="XP_014661662.1"/>
    </source>
</evidence>
<dbReference type="InterPro" id="IPR037359">
    <property type="entry name" value="NST/OST"/>
</dbReference>
<keyword evidence="4" id="KW-1185">Reference proteome</keyword>
<dbReference type="PANTHER" id="PTHR10605">
    <property type="entry name" value="HEPARAN SULFATE SULFOTRANSFERASE"/>
    <property type="match status" value="1"/>
</dbReference>
<keyword evidence="1" id="KW-0808">Transferase</keyword>
<organism evidence="4 5">
    <name type="scientific">Priapulus caudatus</name>
    <name type="common">Priapulid worm</name>
    <dbReference type="NCBI Taxonomy" id="37621"/>
    <lineage>
        <taxon>Eukaryota</taxon>
        <taxon>Metazoa</taxon>
        <taxon>Ecdysozoa</taxon>
        <taxon>Scalidophora</taxon>
        <taxon>Priapulida</taxon>
        <taxon>Priapulimorpha</taxon>
        <taxon>Priapulimorphida</taxon>
        <taxon>Priapulidae</taxon>
        <taxon>Priapulus</taxon>
    </lineage>
</organism>
<dbReference type="PROSITE" id="PS51257">
    <property type="entry name" value="PROKAR_LIPOPROTEIN"/>
    <property type="match status" value="1"/>
</dbReference>
<dbReference type="SUPFAM" id="SSF52540">
    <property type="entry name" value="P-loop containing nucleoside triphosphate hydrolases"/>
    <property type="match status" value="1"/>
</dbReference>